<evidence type="ECO:0000313" key="2">
    <source>
        <dbReference type="WBParaSite" id="Hba_15047"/>
    </source>
</evidence>
<reference evidence="2" key="1">
    <citation type="submission" date="2016-11" db="UniProtKB">
        <authorList>
            <consortium name="WormBaseParasite"/>
        </authorList>
    </citation>
    <scope>IDENTIFICATION</scope>
</reference>
<sequence>MTTDHYERTWESKKRRVRLELRTGHLGLPKAQTNKTYLGVETSGTAYRKEHEKMNWCKENSLLTIPVCLYAPNESNGHSDAGR</sequence>
<protein>
    <submittedName>
        <fullName evidence="2">Transposase</fullName>
    </submittedName>
</protein>
<proteinExistence type="predicted"/>
<name>A0A1I7XBZ7_HETBA</name>
<dbReference type="AlphaFoldDB" id="A0A1I7XBZ7"/>
<organism evidence="1 2">
    <name type="scientific">Heterorhabditis bacteriophora</name>
    <name type="common">Entomopathogenic nematode worm</name>
    <dbReference type="NCBI Taxonomy" id="37862"/>
    <lineage>
        <taxon>Eukaryota</taxon>
        <taxon>Metazoa</taxon>
        <taxon>Ecdysozoa</taxon>
        <taxon>Nematoda</taxon>
        <taxon>Chromadorea</taxon>
        <taxon>Rhabditida</taxon>
        <taxon>Rhabditina</taxon>
        <taxon>Rhabditomorpha</taxon>
        <taxon>Strongyloidea</taxon>
        <taxon>Heterorhabditidae</taxon>
        <taxon>Heterorhabditis</taxon>
    </lineage>
</organism>
<evidence type="ECO:0000313" key="1">
    <source>
        <dbReference type="Proteomes" id="UP000095283"/>
    </source>
</evidence>
<dbReference type="Proteomes" id="UP000095283">
    <property type="component" value="Unplaced"/>
</dbReference>
<keyword evidence="1" id="KW-1185">Reference proteome</keyword>
<accession>A0A1I7XBZ7</accession>
<dbReference type="WBParaSite" id="Hba_15047">
    <property type="protein sequence ID" value="Hba_15047"/>
    <property type="gene ID" value="Hba_15047"/>
</dbReference>